<organism evidence="1 2">
    <name type="scientific">Streptomyces racemochromogenes</name>
    <dbReference type="NCBI Taxonomy" id="67353"/>
    <lineage>
        <taxon>Bacteria</taxon>
        <taxon>Bacillati</taxon>
        <taxon>Actinomycetota</taxon>
        <taxon>Actinomycetes</taxon>
        <taxon>Kitasatosporales</taxon>
        <taxon>Streptomycetaceae</taxon>
        <taxon>Streptomyces</taxon>
    </lineage>
</organism>
<accession>A0ABW7PQJ6</accession>
<dbReference type="EMBL" id="JBBDHD010000352">
    <property type="protein sequence ID" value="MFH7600685.1"/>
    <property type="molecule type" value="Genomic_DNA"/>
</dbReference>
<feature type="non-terminal residue" evidence="1">
    <location>
        <position position="43"/>
    </location>
</feature>
<gene>
    <name evidence="1" type="ORF">WDV06_37195</name>
</gene>
<reference evidence="1 2" key="1">
    <citation type="submission" date="2024-03" db="EMBL/GenBank/DDBJ databases">
        <title>Whole genome sequencing of Streptomyces racemochromogenes, to identify antimicrobial biosynthetic gene clusters.</title>
        <authorList>
            <person name="Suryawanshi P."/>
            <person name="Krishnaraj P.U."/>
            <person name="Arun Y.P."/>
            <person name="Suryawanshi M.P."/>
            <person name="Rakshit O."/>
        </authorList>
    </citation>
    <scope>NUCLEOTIDE SEQUENCE [LARGE SCALE GENOMIC DNA]</scope>
    <source>
        <strain evidence="1 2">AUDT626</strain>
    </source>
</reference>
<comment type="caution">
    <text evidence="1">The sequence shown here is derived from an EMBL/GenBank/DDBJ whole genome shotgun (WGS) entry which is preliminary data.</text>
</comment>
<proteinExistence type="predicted"/>
<protein>
    <submittedName>
        <fullName evidence="1">2-oxoacid:ferredoxin oxidoreductase subunit beta</fullName>
    </submittedName>
</protein>
<evidence type="ECO:0000313" key="1">
    <source>
        <dbReference type="EMBL" id="MFH7600685.1"/>
    </source>
</evidence>
<evidence type="ECO:0000313" key="2">
    <source>
        <dbReference type="Proteomes" id="UP001610631"/>
    </source>
</evidence>
<dbReference type="Proteomes" id="UP001610631">
    <property type="component" value="Unassembled WGS sequence"/>
</dbReference>
<name>A0ABW7PQJ6_9ACTN</name>
<sequence length="43" mass="4613">MTEALTLIPKAESTLAARDFKSDQEVRWCPGCGDYAVLAAVQG</sequence>
<keyword evidence="2" id="KW-1185">Reference proteome</keyword>